<comment type="caution">
    <text evidence="2">The sequence shown here is derived from an EMBL/GenBank/DDBJ whole genome shotgun (WGS) entry which is preliminary data.</text>
</comment>
<evidence type="ECO:0000313" key="3">
    <source>
        <dbReference type="Proteomes" id="UP001198565"/>
    </source>
</evidence>
<reference evidence="2 3" key="1">
    <citation type="submission" date="2021-08" db="EMBL/GenBank/DDBJ databases">
        <title>Streptomyces sp. PTM05 isolated from lichen.</title>
        <authorList>
            <person name="Somphong A."/>
            <person name="Phongsopitanun W."/>
            <person name="Tanasupawat S."/>
        </authorList>
    </citation>
    <scope>NUCLEOTIDE SEQUENCE [LARGE SCALE GENOMIC DNA]</scope>
    <source>
        <strain evidence="2 3">Ptm05</strain>
    </source>
</reference>
<evidence type="ECO:0000259" key="1">
    <source>
        <dbReference type="Pfam" id="PF13577"/>
    </source>
</evidence>
<dbReference type="SUPFAM" id="SSF54427">
    <property type="entry name" value="NTF2-like"/>
    <property type="match status" value="1"/>
</dbReference>
<proteinExistence type="predicted"/>
<dbReference type="Gene3D" id="3.10.450.50">
    <property type="match status" value="1"/>
</dbReference>
<dbReference type="EMBL" id="JAINVZ010000004">
    <property type="protein sequence ID" value="MBY8884993.1"/>
    <property type="molecule type" value="Genomic_DNA"/>
</dbReference>
<dbReference type="RefSeq" id="WP_222975902.1">
    <property type="nucleotide sequence ID" value="NZ_JAINVZ010000004.1"/>
</dbReference>
<dbReference type="InterPro" id="IPR032710">
    <property type="entry name" value="NTF2-like_dom_sf"/>
</dbReference>
<name>A0ABS7QP85_9ACTN</name>
<accession>A0ABS7QP85</accession>
<feature type="domain" description="SnoaL-like" evidence="1">
    <location>
        <begin position="12"/>
        <end position="137"/>
    </location>
</feature>
<gene>
    <name evidence="2" type="ORF">K7472_09065</name>
</gene>
<dbReference type="Pfam" id="PF13577">
    <property type="entry name" value="SnoaL_4"/>
    <property type="match status" value="1"/>
</dbReference>
<dbReference type="InterPro" id="IPR037401">
    <property type="entry name" value="SnoaL-like"/>
</dbReference>
<evidence type="ECO:0000313" key="2">
    <source>
        <dbReference type="EMBL" id="MBY8884993.1"/>
    </source>
</evidence>
<organism evidence="2 3">
    <name type="scientific">Streptantibioticus parmotrematis</name>
    <dbReference type="NCBI Taxonomy" id="2873249"/>
    <lineage>
        <taxon>Bacteria</taxon>
        <taxon>Bacillati</taxon>
        <taxon>Actinomycetota</taxon>
        <taxon>Actinomycetes</taxon>
        <taxon>Kitasatosporales</taxon>
        <taxon>Streptomycetaceae</taxon>
        <taxon>Streptantibioticus</taxon>
    </lineage>
</organism>
<dbReference type="Proteomes" id="UP001198565">
    <property type="component" value="Unassembled WGS sequence"/>
</dbReference>
<sequence length="158" mass="17721">MDGQRAHDERLQRLLDRAEIVELIDRWFLCLDLRDVGEERARFFFTGDARSETPLGDHDGLADLVEGTRVALGRFDRTQHVGANHVVDIDGDHAAVRWNAVMTHVHPASRGAAQPFVVGGYWEGDAVRTPEGWRFRRIAVHPVWTTGEPPVLTPPPGD</sequence>
<keyword evidence="3" id="KW-1185">Reference proteome</keyword>
<protein>
    <submittedName>
        <fullName evidence="2">Nuclear transport factor 2 family protein</fullName>
    </submittedName>
</protein>